<keyword evidence="5" id="KW-1185">Reference proteome</keyword>
<dbReference type="InterPro" id="IPR052158">
    <property type="entry name" value="INH-QAR"/>
</dbReference>
<dbReference type="PANTHER" id="PTHR43130:SF3">
    <property type="entry name" value="HTH-TYPE TRANSCRIPTIONAL REGULATOR RV1931C"/>
    <property type="match status" value="1"/>
</dbReference>
<dbReference type="InterPro" id="IPR009057">
    <property type="entry name" value="Homeodomain-like_sf"/>
</dbReference>
<protein>
    <submittedName>
        <fullName evidence="4">AraC family transcriptional regulator with amidase-like domain</fullName>
    </submittedName>
</protein>
<accession>A0A2P8GLR9</accession>
<evidence type="ECO:0000256" key="2">
    <source>
        <dbReference type="ARBA" id="ARBA00023163"/>
    </source>
</evidence>
<dbReference type="Pfam" id="PF01965">
    <property type="entry name" value="DJ-1_PfpI"/>
    <property type="match status" value="1"/>
</dbReference>
<sequence length="321" mass="36113">MKQISFLLTGGKLKPTSLFGAIEVFEKANQFLHKKGEAPYYEIQLVGDEFGQPMLNSFFSLNSLKSVSEVEKTDCIIIPAFEPEENAAGKYANALAWVVDQYKCGAEVASLCTGAFLLASSGLLDDKICSTHWKAEAAFKRMFPNLKLATDKIITDHKGIYTAGGGMSAFNLWLYLVEKYNGRETALYCSKVLQLDIERQSQAPFSIFNGLKSHTDDTIRHIQEFIESNIEEKITVDLLAAQCHMDRVNFSRRFKKATQIPPVDYIQQVKIEAAKRELEAGRKNINQVMYSVGYVDIKAFRTVFKKVAGLSPTEYKARFSH</sequence>
<gene>
    <name evidence="4" type="ORF">CLV42_102492</name>
</gene>
<dbReference type="InterPro" id="IPR029062">
    <property type="entry name" value="Class_I_gatase-like"/>
</dbReference>
<evidence type="ECO:0000256" key="1">
    <source>
        <dbReference type="ARBA" id="ARBA00023015"/>
    </source>
</evidence>
<dbReference type="GO" id="GO:0043565">
    <property type="term" value="F:sequence-specific DNA binding"/>
    <property type="evidence" value="ECO:0007669"/>
    <property type="project" value="InterPro"/>
</dbReference>
<keyword evidence="2" id="KW-0804">Transcription</keyword>
<dbReference type="EMBL" id="PYGK01000002">
    <property type="protein sequence ID" value="PSL34918.1"/>
    <property type="molecule type" value="Genomic_DNA"/>
</dbReference>
<evidence type="ECO:0000259" key="3">
    <source>
        <dbReference type="PROSITE" id="PS01124"/>
    </source>
</evidence>
<dbReference type="Gene3D" id="1.10.10.60">
    <property type="entry name" value="Homeodomain-like"/>
    <property type="match status" value="2"/>
</dbReference>
<organism evidence="4 5">
    <name type="scientific">Chitinophaga ginsengisoli</name>
    <dbReference type="NCBI Taxonomy" id="363837"/>
    <lineage>
        <taxon>Bacteria</taxon>
        <taxon>Pseudomonadati</taxon>
        <taxon>Bacteroidota</taxon>
        <taxon>Chitinophagia</taxon>
        <taxon>Chitinophagales</taxon>
        <taxon>Chitinophagaceae</taxon>
        <taxon>Chitinophaga</taxon>
    </lineage>
</organism>
<dbReference type="SMART" id="SM00342">
    <property type="entry name" value="HTH_ARAC"/>
    <property type="match status" value="1"/>
</dbReference>
<name>A0A2P8GLR9_9BACT</name>
<dbReference type="SUPFAM" id="SSF52317">
    <property type="entry name" value="Class I glutamine amidotransferase-like"/>
    <property type="match status" value="1"/>
</dbReference>
<dbReference type="InterPro" id="IPR002818">
    <property type="entry name" value="DJ-1/PfpI"/>
</dbReference>
<dbReference type="PANTHER" id="PTHR43130">
    <property type="entry name" value="ARAC-FAMILY TRANSCRIPTIONAL REGULATOR"/>
    <property type="match status" value="1"/>
</dbReference>
<dbReference type="Pfam" id="PF12833">
    <property type="entry name" value="HTH_18"/>
    <property type="match status" value="1"/>
</dbReference>
<dbReference type="InterPro" id="IPR018060">
    <property type="entry name" value="HTH_AraC"/>
</dbReference>
<evidence type="ECO:0000313" key="5">
    <source>
        <dbReference type="Proteomes" id="UP000240978"/>
    </source>
</evidence>
<dbReference type="SUPFAM" id="SSF46689">
    <property type="entry name" value="Homeodomain-like"/>
    <property type="match status" value="2"/>
</dbReference>
<dbReference type="Gene3D" id="3.40.50.880">
    <property type="match status" value="1"/>
</dbReference>
<keyword evidence="1" id="KW-0805">Transcription regulation</keyword>
<reference evidence="4 5" key="1">
    <citation type="submission" date="2018-03" db="EMBL/GenBank/DDBJ databases">
        <title>Genomic Encyclopedia of Archaeal and Bacterial Type Strains, Phase II (KMG-II): from individual species to whole genera.</title>
        <authorList>
            <person name="Goeker M."/>
        </authorList>
    </citation>
    <scope>NUCLEOTIDE SEQUENCE [LARGE SCALE GENOMIC DNA]</scope>
    <source>
        <strain evidence="4 5">DSM 18107</strain>
    </source>
</reference>
<dbReference type="OrthoDB" id="2585681at2"/>
<dbReference type="PROSITE" id="PS01124">
    <property type="entry name" value="HTH_ARAC_FAMILY_2"/>
    <property type="match status" value="1"/>
</dbReference>
<dbReference type="GO" id="GO:0003700">
    <property type="term" value="F:DNA-binding transcription factor activity"/>
    <property type="evidence" value="ECO:0007669"/>
    <property type="project" value="InterPro"/>
</dbReference>
<proteinExistence type="predicted"/>
<dbReference type="AlphaFoldDB" id="A0A2P8GLR9"/>
<feature type="domain" description="HTH araC/xylS-type" evidence="3">
    <location>
        <begin position="220"/>
        <end position="318"/>
    </location>
</feature>
<comment type="caution">
    <text evidence="4">The sequence shown here is derived from an EMBL/GenBank/DDBJ whole genome shotgun (WGS) entry which is preliminary data.</text>
</comment>
<dbReference type="RefSeq" id="WP_106601172.1">
    <property type="nucleotide sequence ID" value="NZ_PYGK01000002.1"/>
</dbReference>
<evidence type="ECO:0000313" key="4">
    <source>
        <dbReference type="EMBL" id="PSL34918.1"/>
    </source>
</evidence>
<dbReference type="Proteomes" id="UP000240978">
    <property type="component" value="Unassembled WGS sequence"/>
</dbReference>